<dbReference type="RefSeq" id="WP_147232165.1">
    <property type="nucleotide sequence ID" value="NZ_VOSB01000045.1"/>
</dbReference>
<dbReference type="InterPro" id="IPR013517">
    <property type="entry name" value="FG-GAP"/>
</dbReference>
<dbReference type="EMBL" id="VOSB01000045">
    <property type="protein sequence ID" value="TXE15264.1"/>
    <property type="molecule type" value="Genomic_DNA"/>
</dbReference>
<dbReference type="Pfam" id="PF14312">
    <property type="entry name" value="FG-GAP_2"/>
    <property type="match status" value="4"/>
</dbReference>
<organism evidence="4 5">
    <name type="scientific">Psychroserpens burtonensis</name>
    <dbReference type="NCBI Taxonomy" id="49278"/>
    <lineage>
        <taxon>Bacteria</taxon>
        <taxon>Pseudomonadati</taxon>
        <taxon>Bacteroidota</taxon>
        <taxon>Flavobacteriia</taxon>
        <taxon>Flavobacteriales</taxon>
        <taxon>Flavobacteriaceae</taxon>
        <taxon>Psychroserpens</taxon>
    </lineage>
</organism>
<proteinExistence type="predicted"/>
<name>A0A5C7B5R8_9FLAO</name>
<dbReference type="PANTHER" id="PTHR36220">
    <property type="entry name" value="UNNAMED PRODUCT"/>
    <property type="match status" value="1"/>
</dbReference>
<evidence type="ECO:0000256" key="2">
    <source>
        <dbReference type="SAM" id="SignalP"/>
    </source>
</evidence>
<dbReference type="NCBIfam" id="TIGR04183">
    <property type="entry name" value="Por_Secre_tail"/>
    <property type="match status" value="1"/>
</dbReference>
<dbReference type="OrthoDB" id="1403372at2"/>
<keyword evidence="1 2" id="KW-0732">Signal</keyword>
<sequence>MKTKLLYLALLSTITFYSQTQIGTDIDGEAELDYSGTSVSLSSDGSTIAIGAPLNDENGTNSGHVRVYENMSGVWTQIGTNIDGETAGDESGRSVSLSSDGSIVAIGAHLNDDNGNNSGQVRVYQNISDVWTQIGTDIDGNGELDYSGTSVSLSSDGSILAIGAPGYSGDASGGKGHVRVYKNMSGVWTQIGTDITGEMVDNQSGSSISLSADGGTVAIGASLNYGGALESGHVRVYQNISDIWTQIGADIDGISLWDQSGWSVSLSSDGSTVAIGTPFYDVNGDISNESGHVRVFENMSGVWTQVGTEITGEAAGDHSGWSVSLSSDGNTLAIGSPFNDGNGSSSGHVRVYKNISSVWTRLGTDIEGEAASDRSGYSVSLSSDGNTLAIGAPYNDGNDSDSGHVRIIDLSDAVLLSLENNEISKNFTLYPNPVLNQLQLQLSPKLDYKKATIYNCFGQLVLQSKTTTINVSSLSSGVYFIEVETNKGKGVKRFIKK</sequence>
<dbReference type="PANTHER" id="PTHR36220:SF1">
    <property type="entry name" value="GAMMA TUBULIN COMPLEX COMPONENT C-TERMINAL DOMAIN-CONTAINING PROTEIN"/>
    <property type="match status" value="1"/>
</dbReference>
<gene>
    <name evidence="4" type="ORF">ES692_17430</name>
</gene>
<comment type="caution">
    <text evidence="4">The sequence shown here is derived from an EMBL/GenBank/DDBJ whole genome shotgun (WGS) entry which is preliminary data.</text>
</comment>
<dbReference type="Proteomes" id="UP000321938">
    <property type="component" value="Unassembled WGS sequence"/>
</dbReference>
<feature type="domain" description="Secretion system C-terminal sorting" evidence="3">
    <location>
        <begin position="429"/>
        <end position="495"/>
    </location>
</feature>
<evidence type="ECO:0000313" key="4">
    <source>
        <dbReference type="EMBL" id="TXE15264.1"/>
    </source>
</evidence>
<dbReference type="AlphaFoldDB" id="A0A5C7B5R8"/>
<evidence type="ECO:0000256" key="1">
    <source>
        <dbReference type="ARBA" id="ARBA00022729"/>
    </source>
</evidence>
<dbReference type="Pfam" id="PF18962">
    <property type="entry name" value="Por_Secre_tail"/>
    <property type="match status" value="1"/>
</dbReference>
<dbReference type="InterPro" id="IPR011043">
    <property type="entry name" value="Gal_Oxase/kelch_b-propeller"/>
</dbReference>
<evidence type="ECO:0000313" key="5">
    <source>
        <dbReference type="Proteomes" id="UP000321938"/>
    </source>
</evidence>
<keyword evidence="5" id="KW-1185">Reference proteome</keyword>
<dbReference type="SUPFAM" id="SSF50965">
    <property type="entry name" value="Galactose oxidase, central domain"/>
    <property type="match status" value="1"/>
</dbReference>
<protein>
    <submittedName>
        <fullName evidence="4">T9SS type A sorting domain-containing protein</fullName>
    </submittedName>
</protein>
<accession>A0A5C7B5R8</accession>
<feature type="signal peptide" evidence="2">
    <location>
        <begin position="1"/>
        <end position="20"/>
    </location>
</feature>
<reference evidence="4 5" key="1">
    <citation type="submission" date="2019-08" db="EMBL/GenBank/DDBJ databases">
        <title>Genome of Psychroserpens burtonensis ACAM 167.</title>
        <authorList>
            <person name="Bowman J.P."/>
        </authorList>
    </citation>
    <scope>NUCLEOTIDE SEQUENCE [LARGE SCALE GENOMIC DNA]</scope>
    <source>
        <strain evidence="4 5">ACAM 167</strain>
    </source>
</reference>
<feature type="chain" id="PRO_5022972349" evidence="2">
    <location>
        <begin position="21"/>
        <end position="497"/>
    </location>
</feature>
<dbReference type="InterPro" id="IPR026444">
    <property type="entry name" value="Secre_tail"/>
</dbReference>
<evidence type="ECO:0000259" key="3">
    <source>
        <dbReference type="Pfam" id="PF18962"/>
    </source>
</evidence>